<organism evidence="1 2">
    <name type="scientific">Streptomyces albospinus</name>
    <dbReference type="NCBI Taxonomy" id="285515"/>
    <lineage>
        <taxon>Bacteria</taxon>
        <taxon>Bacillati</taxon>
        <taxon>Actinomycetota</taxon>
        <taxon>Actinomycetes</taxon>
        <taxon>Kitasatosporales</taxon>
        <taxon>Streptomycetaceae</taxon>
        <taxon>Streptomyces</taxon>
    </lineage>
</organism>
<keyword evidence="2" id="KW-1185">Reference proteome</keyword>
<evidence type="ECO:0000313" key="2">
    <source>
        <dbReference type="Proteomes" id="UP000654471"/>
    </source>
</evidence>
<protein>
    <submittedName>
        <fullName evidence="1">Uncharacterized protein</fullName>
    </submittedName>
</protein>
<reference evidence="2" key="1">
    <citation type="journal article" date="2019" name="Int. J. Syst. Evol. Microbiol.">
        <title>The Global Catalogue of Microorganisms (GCM) 10K type strain sequencing project: providing services to taxonomists for standard genome sequencing and annotation.</title>
        <authorList>
            <consortium name="The Broad Institute Genomics Platform"/>
            <consortium name="The Broad Institute Genome Sequencing Center for Infectious Disease"/>
            <person name="Wu L."/>
            <person name="Ma J."/>
        </authorList>
    </citation>
    <scope>NUCLEOTIDE SEQUENCE [LARGE SCALE GENOMIC DNA]</scope>
    <source>
        <strain evidence="2">JCM 3399</strain>
    </source>
</reference>
<dbReference type="EMBL" id="BMRP01000053">
    <property type="protein sequence ID" value="GGU96801.1"/>
    <property type="molecule type" value="Genomic_DNA"/>
</dbReference>
<gene>
    <name evidence="1" type="ORF">GCM10010211_75180</name>
</gene>
<name>A0ABQ2VND4_9ACTN</name>
<sequence>MPQVARWTVGFDAVVTTFPDACQTVGMLRETEELAVPAFGYLIDPYAHRSWVHSGLDSHLT</sequence>
<accession>A0ABQ2VND4</accession>
<dbReference type="Proteomes" id="UP000654471">
    <property type="component" value="Unassembled WGS sequence"/>
</dbReference>
<comment type="caution">
    <text evidence="1">The sequence shown here is derived from an EMBL/GenBank/DDBJ whole genome shotgun (WGS) entry which is preliminary data.</text>
</comment>
<proteinExistence type="predicted"/>
<evidence type="ECO:0000313" key="1">
    <source>
        <dbReference type="EMBL" id="GGU96801.1"/>
    </source>
</evidence>